<organism evidence="2 3">
    <name type="scientific">Glarea lozoyensis (strain ATCC 74030 / MF5533)</name>
    <dbReference type="NCBI Taxonomy" id="1104152"/>
    <lineage>
        <taxon>Eukaryota</taxon>
        <taxon>Fungi</taxon>
        <taxon>Dikarya</taxon>
        <taxon>Ascomycota</taxon>
        <taxon>Pezizomycotina</taxon>
        <taxon>Leotiomycetes</taxon>
        <taxon>Helotiales</taxon>
        <taxon>Helotiaceae</taxon>
        <taxon>Glarea</taxon>
    </lineage>
</organism>
<accession>H0EG40</accession>
<feature type="region of interest" description="Disordered" evidence="1">
    <location>
        <begin position="1"/>
        <end position="51"/>
    </location>
</feature>
<comment type="caution">
    <text evidence="2">The sequence shown here is derived from an EMBL/GenBank/DDBJ whole genome shotgun (WGS) entry which is preliminary data.</text>
</comment>
<sequence>MVRANPQMSERPAYPPDSTPNPSAISITAGDPFSADNPPPVPLHTSTPTNGIRTINFFEETKENGWA</sequence>
<proteinExistence type="predicted"/>
<keyword evidence="3" id="KW-1185">Reference proteome</keyword>
<dbReference type="AlphaFoldDB" id="H0EG40"/>
<protein>
    <submittedName>
        <fullName evidence="2">Uncharacterized protein</fullName>
    </submittedName>
</protein>
<evidence type="ECO:0000313" key="3">
    <source>
        <dbReference type="Proteomes" id="UP000005446"/>
    </source>
</evidence>
<dbReference type="Proteomes" id="UP000005446">
    <property type="component" value="Unassembled WGS sequence"/>
</dbReference>
<evidence type="ECO:0000313" key="2">
    <source>
        <dbReference type="EMBL" id="EHL02375.1"/>
    </source>
</evidence>
<name>H0EG40_GLAL7</name>
<dbReference type="HOGENOM" id="CLU_2812601_0_0_1"/>
<gene>
    <name evidence="2" type="ORF">M7I_1448</name>
</gene>
<dbReference type="EMBL" id="AGUE01000023">
    <property type="protein sequence ID" value="EHL02375.1"/>
    <property type="molecule type" value="Genomic_DNA"/>
</dbReference>
<dbReference type="InParanoid" id="H0EG40"/>
<evidence type="ECO:0000256" key="1">
    <source>
        <dbReference type="SAM" id="MobiDB-lite"/>
    </source>
</evidence>
<reference evidence="2 3" key="1">
    <citation type="journal article" date="2012" name="Eukaryot. Cell">
        <title>Genome sequence of the fungus Glarea lozoyensis: the first genome sequence of a species from the Helotiaceae family.</title>
        <authorList>
            <person name="Youssar L."/>
            <person name="Gruening B.A."/>
            <person name="Erxleben A."/>
            <person name="Guenther S."/>
            <person name="Huettel W."/>
        </authorList>
    </citation>
    <scope>NUCLEOTIDE SEQUENCE [LARGE SCALE GENOMIC DNA]</scope>
    <source>
        <strain evidence="3">ATCC 74030 / MF5533</strain>
    </source>
</reference>